<proteinExistence type="predicted"/>
<organism evidence="1 2">
    <name type="scientific">Plakobranchus ocellatus</name>
    <dbReference type="NCBI Taxonomy" id="259542"/>
    <lineage>
        <taxon>Eukaryota</taxon>
        <taxon>Metazoa</taxon>
        <taxon>Spiralia</taxon>
        <taxon>Lophotrochozoa</taxon>
        <taxon>Mollusca</taxon>
        <taxon>Gastropoda</taxon>
        <taxon>Heterobranchia</taxon>
        <taxon>Euthyneura</taxon>
        <taxon>Panpulmonata</taxon>
        <taxon>Sacoglossa</taxon>
        <taxon>Placobranchoidea</taxon>
        <taxon>Plakobranchidae</taxon>
        <taxon>Plakobranchus</taxon>
    </lineage>
</organism>
<gene>
    <name evidence="1" type="ORF">PoB_002284800</name>
</gene>
<reference evidence="1 2" key="1">
    <citation type="journal article" date="2021" name="Elife">
        <title>Chloroplast acquisition without the gene transfer in kleptoplastic sea slugs, Plakobranchus ocellatus.</title>
        <authorList>
            <person name="Maeda T."/>
            <person name="Takahashi S."/>
            <person name="Yoshida T."/>
            <person name="Shimamura S."/>
            <person name="Takaki Y."/>
            <person name="Nagai Y."/>
            <person name="Toyoda A."/>
            <person name="Suzuki Y."/>
            <person name="Arimoto A."/>
            <person name="Ishii H."/>
            <person name="Satoh N."/>
            <person name="Nishiyama T."/>
            <person name="Hasebe M."/>
            <person name="Maruyama T."/>
            <person name="Minagawa J."/>
            <person name="Obokata J."/>
            <person name="Shigenobu S."/>
        </authorList>
    </citation>
    <scope>NUCLEOTIDE SEQUENCE [LARGE SCALE GENOMIC DNA]</scope>
</reference>
<dbReference type="Proteomes" id="UP000735302">
    <property type="component" value="Unassembled WGS sequence"/>
</dbReference>
<dbReference type="PANTHER" id="PTHR10773">
    <property type="entry name" value="DNA-DIRECTED RNA POLYMERASES I, II, AND III SUBUNIT RPABC2"/>
    <property type="match status" value="1"/>
</dbReference>
<evidence type="ECO:0000313" key="1">
    <source>
        <dbReference type="EMBL" id="GFN96342.1"/>
    </source>
</evidence>
<accession>A0AAV3ZP37</accession>
<dbReference type="AlphaFoldDB" id="A0AAV3ZP37"/>
<name>A0AAV3ZP37_9GAST</name>
<protein>
    <submittedName>
        <fullName evidence="1">Vitamin B12-dependent ribonucleotide reductase</fullName>
    </submittedName>
</protein>
<dbReference type="EMBL" id="BLXT01002667">
    <property type="protein sequence ID" value="GFN96342.1"/>
    <property type="molecule type" value="Genomic_DNA"/>
</dbReference>
<dbReference type="PANTHER" id="PTHR10773:SF19">
    <property type="match status" value="1"/>
</dbReference>
<sequence>MGAPYQCTRLRCFETTSLAERQSFLDRFNALPSKNEQDAMLASVVNVMTIKQRRTRREEDAASLHSNSYRYFLTINGERKHICFKVCLSTFDITKSRLERIQRSLTTTAMAPLDQRKKHKNKPRAFDEEKFDSIINHIRSFRGRQSHYTLKDFKKLYLPEDLNLSKMYSLHLGDNPGQTCSRESYRQYITRRVFVEKLNVSFGYPRKDTCSTCDFLKAELSKDHPPERERELHWRKG</sequence>
<keyword evidence="2" id="KW-1185">Reference proteome</keyword>
<comment type="caution">
    <text evidence="1">The sequence shown here is derived from an EMBL/GenBank/DDBJ whole genome shotgun (WGS) entry which is preliminary data.</text>
</comment>
<evidence type="ECO:0000313" key="2">
    <source>
        <dbReference type="Proteomes" id="UP000735302"/>
    </source>
</evidence>